<evidence type="ECO:0000256" key="1">
    <source>
        <dbReference type="SAM" id="Phobius"/>
    </source>
</evidence>
<dbReference type="EMBL" id="HBFD01000399">
    <property type="protein sequence ID" value="CAD8713257.1"/>
    <property type="molecule type" value="Transcribed_RNA"/>
</dbReference>
<feature type="transmembrane region" description="Helical" evidence="1">
    <location>
        <begin position="64"/>
        <end position="85"/>
    </location>
</feature>
<accession>A0A7S0XBM5</accession>
<keyword evidence="1" id="KW-1133">Transmembrane helix</keyword>
<gene>
    <name evidence="2" type="ORF">CNEB1095_LOCUS264</name>
</gene>
<feature type="transmembrane region" description="Helical" evidence="1">
    <location>
        <begin position="127"/>
        <end position="146"/>
    </location>
</feature>
<name>A0A7S0XBM5_9STRA</name>
<evidence type="ECO:0008006" key="3">
    <source>
        <dbReference type="Google" id="ProtNLM"/>
    </source>
</evidence>
<reference evidence="2" key="1">
    <citation type="submission" date="2021-01" db="EMBL/GenBank/DDBJ databases">
        <authorList>
            <person name="Corre E."/>
            <person name="Pelletier E."/>
            <person name="Niang G."/>
            <person name="Scheremetjew M."/>
            <person name="Finn R."/>
            <person name="Kale V."/>
            <person name="Holt S."/>
            <person name="Cochrane G."/>
            <person name="Meng A."/>
            <person name="Brown T."/>
            <person name="Cohen L."/>
        </authorList>
    </citation>
    <scope>NUCLEOTIDE SEQUENCE</scope>
    <source>
        <strain evidence="2">UTEXLB2642</strain>
    </source>
</reference>
<dbReference type="SUPFAM" id="SSF90112">
    <property type="entry name" value="Neurotransmitter-gated ion-channel transmembrane pore"/>
    <property type="match status" value="1"/>
</dbReference>
<keyword evidence="1" id="KW-0812">Transmembrane</keyword>
<dbReference type="AlphaFoldDB" id="A0A7S0XBM5"/>
<keyword evidence="1" id="KW-0472">Membrane</keyword>
<evidence type="ECO:0000313" key="2">
    <source>
        <dbReference type="EMBL" id="CAD8713257.1"/>
    </source>
</evidence>
<proteinExistence type="predicted"/>
<organism evidence="2">
    <name type="scientific">Chromulina nebulosa</name>
    <dbReference type="NCBI Taxonomy" id="96789"/>
    <lineage>
        <taxon>Eukaryota</taxon>
        <taxon>Sar</taxon>
        <taxon>Stramenopiles</taxon>
        <taxon>Ochrophyta</taxon>
        <taxon>Chrysophyceae</taxon>
        <taxon>Chromulinales</taxon>
        <taxon>Chromulinaceae</taxon>
        <taxon>Chromulina</taxon>
    </lineage>
</organism>
<protein>
    <recommendedName>
        <fullName evidence="3">Neurotransmitter-gated ion-channel transmembrane domain-containing protein</fullName>
    </recommendedName>
</protein>
<sequence length="490" mass="56680">MPLEDVLLEPKSASECCLEHHVTHEWTLSEHCMKVYETDALSSSVGKRYSTLYITVLTQRRPNWFIANIFMPSLFLSLVSLLAYTIDSDQVGERNEIVLATLMALIANKNIVSSHMPNVDYHTMVDIYLDCCFLLQVLTLFTNCILKYLQSISTYTCYITPTIFHWFIELFFNSLNIQFFILQVFMFLMLHLWIFLTLSEHREHVEQWINKAQTMQDAYDVSKLPLSHASSEDYKSTSAPSISVCNENSLINSLSCGPPSPKKSHKSVTMSLDPTYFHIPNDFNSVEKIVKANGTENKLQSPTGSTPKARFTRPTLTRRDSFTAIEEAITKEVIVKLRKWFPKMIIKDETHFTNYGASTLVPVTSRDVVNFLEEKAYIKKKRTLKQQITSTVNEQAELRMKTIFAGNRLKAIRATANTKEDFDALRNGAALVLQTLWRTKRTKQRYLKHKEEMNANILESYARKIQRLFRQRKKQQNRRRNSNILLSESP</sequence>
<dbReference type="InterPro" id="IPR036719">
    <property type="entry name" value="Neuro-gated_channel_TM_sf"/>
</dbReference>
<dbReference type="GO" id="GO:0006811">
    <property type="term" value="P:monoatomic ion transport"/>
    <property type="evidence" value="ECO:0007669"/>
    <property type="project" value="InterPro"/>
</dbReference>
<dbReference type="GO" id="GO:0016020">
    <property type="term" value="C:membrane"/>
    <property type="evidence" value="ECO:0007669"/>
    <property type="project" value="InterPro"/>
</dbReference>
<dbReference type="InterPro" id="IPR038050">
    <property type="entry name" value="Neuro_actylchol_rec"/>
</dbReference>
<dbReference type="Gene3D" id="1.20.58.390">
    <property type="entry name" value="Neurotransmitter-gated ion-channel transmembrane domain"/>
    <property type="match status" value="1"/>
</dbReference>